<feature type="transmembrane region" description="Helical" evidence="1">
    <location>
        <begin position="47"/>
        <end position="66"/>
    </location>
</feature>
<reference evidence="2 3" key="1">
    <citation type="journal article" date="2012" name="BMC Genomics">
        <title>Comparative genomics of bacteria in the genus Providencia isolated from wild Drosophila melanogaster.</title>
        <authorList>
            <person name="Galac M.R."/>
            <person name="Lazzaro B.P."/>
        </authorList>
    </citation>
    <scope>NUCLEOTIDE SEQUENCE [LARGE SCALE GENOMIC DNA]</scope>
    <source>
        <strain evidence="2 3">DSM 19968</strain>
    </source>
</reference>
<evidence type="ECO:0000313" key="2">
    <source>
        <dbReference type="EMBL" id="EKT62721.1"/>
    </source>
</evidence>
<keyword evidence="3" id="KW-1185">Reference proteome</keyword>
<feature type="transmembrane region" description="Helical" evidence="1">
    <location>
        <begin position="21"/>
        <end position="41"/>
    </location>
</feature>
<protein>
    <submittedName>
        <fullName evidence="2">Uncharacterized protein</fullName>
    </submittedName>
</protein>
<evidence type="ECO:0000313" key="3">
    <source>
        <dbReference type="Proteomes" id="UP000009336"/>
    </source>
</evidence>
<keyword evidence="1" id="KW-1133">Transmembrane helix</keyword>
<sequence>MKYLNKSESSRIDEISIRKMIRIDYIALIIFFIIPVLPYILNGSTLTIYSICIMSIYVLGYIFYFWKQTARLNNPCLKRKTRTPDQQNHCAFYIICMLIITFFVITGIAWSINAIITIEKY</sequence>
<name>K8WRX7_9GAMM</name>
<dbReference type="AlphaFoldDB" id="K8WRX7"/>
<dbReference type="EMBL" id="AKKL01000017">
    <property type="protein sequence ID" value="EKT62721.1"/>
    <property type="molecule type" value="Genomic_DNA"/>
</dbReference>
<gene>
    <name evidence="2" type="ORF">OOA_06416</name>
</gene>
<feature type="transmembrane region" description="Helical" evidence="1">
    <location>
        <begin position="90"/>
        <end position="116"/>
    </location>
</feature>
<dbReference type="RefSeq" id="WP_008911312.1">
    <property type="nucleotide sequence ID" value="NZ_KB233222.1"/>
</dbReference>
<organism evidence="2 3">
    <name type="scientific">Providencia burhodogranariea DSM 19968</name>
    <dbReference type="NCBI Taxonomy" id="1141662"/>
    <lineage>
        <taxon>Bacteria</taxon>
        <taxon>Pseudomonadati</taxon>
        <taxon>Pseudomonadota</taxon>
        <taxon>Gammaproteobacteria</taxon>
        <taxon>Enterobacterales</taxon>
        <taxon>Morganellaceae</taxon>
        <taxon>Providencia</taxon>
    </lineage>
</organism>
<comment type="caution">
    <text evidence="2">The sequence shown here is derived from an EMBL/GenBank/DDBJ whole genome shotgun (WGS) entry which is preliminary data.</text>
</comment>
<dbReference type="Proteomes" id="UP000009336">
    <property type="component" value="Unassembled WGS sequence"/>
</dbReference>
<dbReference type="HOGENOM" id="CLU_2035912_0_0_6"/>
<keyword evidence="1" id="KW-0472">Membrane</keyword>
<keyword evidence="1" id="KW-0812">Transmembrane</keyword>
<evidence type="ECO:0000256" key="1">
    <source>
        <dbReference type="SAM" id="Phobius"/>
    </source>
</evidence>
<accession>K8WRX7</accession>
<proteinExistence type="predicted"/>